<accession>A0A1D8IP97</accession>
<sequence length="88" mass="10296">MKTLNEPDFSANHIVEKIELFRCEECGAEYEDYDEARECCPPTISEVEYWVCSECGEYCKTEVQAIEHCTDQSYRTKLESQGQIRLFP</sequence>
<gene>
    <name evidence="1" type="ORF">BI364_10145</name>
</gene>
<protein>
    <submittedName>
        <fullName evidence="1">Uncharacterized protein</fullName>
    </submittedName>
</protein>
<dbReference type="EMBL" id="CP017415">
    <property type="protein sequence ID" value="AOU98273.1"/>
    <property type="molecule type" value="Genomic_DNA"/>
</dbReference>
<dbReference type="Proteomes" id="UP000095401">
    <property type="component" value="Chromosome"/>
</dbReference>
<dbReference type="KEGG" id="aprs:BI364_10145"/>
<dbReference type="AlphaFoldDB" id="A0A1D8IP97"/>
<organism evidence="1 2">
    <name type="scientific">Acidihalobacter yilgarnensis</name>
    <dbReference type="NCBI Taxonomy" id="2819280"/>
    <lineage>
        <taxon>Bacteria</taxon>
        <taxon>Pseudomonadati</taxon>
        <taxon>Pseudomonadota</taxon>
        <taxon>Gammaproteobacteria</taxon>
        <taxon>Chromatiales</taxon>
        <taxon>Ectothiorhodospiraceae</taxon>
        <taxon>Acidihalobacter</taxon>
    </lineage>
</organism>
<reference evidence="2" key="1">
    <citation type="submission" date="2016-09" db="EMBL/GenBank/DDBJ databases">
        <title>Acidihalobacter prosperus F5.</title>
        <authorList>
            <person name="Khaleque H.N."/>
            <person name="Ramsay J.P."/>
            <person name="Kaksonen A.H."/>
            <person name="Boxall N.J."/>
            <person name="Watkin E.L.J."/>
        </authorList>
    </citation>
    <scope>NUCLEOTIDE SEQUENCE [LARGE SCALE GENOMIC DNA]</scope>
    <source>
        <strain evidence="2">F5</strain>
    </source>
</reference>
<evidence type="ECO:0000313" key="2">
    <source>
        <dbReference type="Proteomes" id="UP000095401"/>
    </source>
</evidence>
<name>A0A1D8IP97_9GAMM</name>
<evidence type="ECO:0000313" key="1">
    <source>
        <dbReference type="EMBL" id="AOU98273.1"/>
    </source>
</evidence>
<dbReference type="RefSeq" id="WP_070078637.1">
    <property type="nucleotide sequence ID" value="NZ_CP017415.1"/>
</dbReference>
<keyword evidence="2" id="KW-1185">Reference proteome</keyword>
<proteinExistence type="predicted"/>